<accession>A0A9X2UQ33</accession>
<keyword evidence="1" id="KW-0812">Transmembrane</keyword>
<protein>
    <submittedName>
        <fullName evidence="2">Uncharacterized protein</fullName>
    </submittedName>
</protein>
<dbReference type="EMBL" id="JANUBF010000039">
    <property type="protein sequence ID" value="MCS4038119.1"/>
    <property type="molecule type" value="Genomic_DNA"/>
</dbReference>
<reference evidence="2" key="1">
    <citation type="submission" date="2022-08" db="EMBL/GenBank/DDBJ databases">
        <title>Genomic Encyclopedia of Type Strains, Phase V (KMG-V): Genome sequencing to study the core and pangenomes of soil and plant-associated prokaryotes.</title>
        <authorList>
            <person name="Whitman W."/>
        </authorList>
    </citation>
    <scope>NUCLEOTIDE SEQUENCE</scope>
    <source>
        <strain evidence="2">SP3012</strain>
    </source>
</reference>
<evidence type="ECO:0000256" key="1">
    <source>
        <dbReference type="SAM" id="Phobius"/>
    </source>
</evidence>
<name>A0A9X2UQ33_9BACT</name>
<feature type="transmembrane region" description="Helical" evidence="1">
    <location>
        <begin position="52"/>
        <end position="72"/>
    </location>
</feature>
<comment type="caution">
    <text evidence="2">The sequence shown here is derived from an EMBL/GenBank/DDBJ whole genome shotgun (WGS) entry which is preliminary data.</text>
</comment>
<organism evidence="2 3">
    <name type="scientific">Salinibacter ruber</name>
    <dbReference type="NCBI Taxonomy" id="146919"/>
    <lineage>
        <taxon>Bacteria</taxon>
        <taxon>Pseudomonadati</taxon>
        <taxon>Rhodothermota</taxon>
        <taxon>Rhodothermia</taxon>
        <taxon>Rhodothermales</taxon>
        <taxon>Salinibacteraceae</taxon>
        <taxon>Salinibacter</taxon>
    </lineage>
</organism>
<sequence length="159" mass="17010">MSLRSLDDSTLWLVGAASFLVGSMGFAGWALAREGMAVFSLPTLDRLRPDWWVFWGFLVGAVGWGLQLTAFFRGGFAPTPGESGQWHWSNLTVAIAGVLIALVGIGVLGLEISLRYAHAVPCSGPHFAGSELHLAGSGLHFAAVFGPVTTVYRFCQTNR</sequence>
<keyword evidence="1" id="KW-1133">Transmembrane helix</keyword>
<evidence type="ECO:0000313" key="3">
    <source>
        <dbReference type="Proteomes" id="UP001155040"/>
    </source>
</evidence>
<feature type="transmembrane region" description="Helical" evidence="1">
    <location>
        <begin position="93"/>
        <end position="114"/>
    </location>
</feature>
<evidence type="ECO:0000313" key="2">
    <source>
        <dbReference type="EMBL" id="MCS4038119.1"/>
    </source>
</evidence>
<dbReference type="AlphaFoldDB" id="A0A9X2UQ33"/>
<feature type="transmembrane region" description="Helical" evidence="1">
    <location>
        <begin position="12"/>
        <end position="32"/>
    </location>
</feature>
<proteinExistence type="predicted"/>
<dbReference type="Proteomes" id="UP001155040">
    <property type="component" value="Unassembled WGS sequence"/>
</dbReference>
<keyword evidence="1" id="KW-0472">Membrane</keyword>
<gene>
    <name evidence="2" type="ORF">GGQ01_003209</name>
</gene>